<keyword evidence="1" id="KW-0812">Transmembrane</keyword>
<keyword evidence="1" id="KW-0472">Membrane</keyword>
<dbReference type="Pfam" id="PF09933">
    <property type="entry name" value="DUF2165"/>
    <property type="match status" value="1"/>
</dbReference>
<feature type="transmembrane region" description="Helical" evidence="1">
    <location>
        <begin position="150"/>
        <end position="168"/>
    </location>
</feature>
<feature type="transmembrane region" description="Helical" evidence="1">
    <location>
        <begin position="116"/>
        <end position="138"/>
    </location>
</feature>
<comment type="caution">
    <text evidence="2">The sequence shown here is derived from an EMBL/GenBank/DDBJ whole genome shotgun (WGS) entry which is preliminary data.</text>
</comment>
<name>A0AB73BGF0_9GAMM</name>
<sequence>MNERRKVKRRICMVRLLKIVLMFCVSCWGFVGVLSNLMDYAPGLEQVRYVLSMEGAADTPGIEWRSIHSPVIATLGFAMIYLSKFATGTVCLFAAYKMFAARNDDTAFEAAKQWGIFGCGISVVMLFLGFIVIAGEYFEYWRVPTLGMITHHYAFIYTMCLMSFILFLQSPEKHTK</sequence>
<feature type="transmembrane region" description="Helical" evidence="1">
    <location>
        <begin position="71"/>
        <end position="95"/>
    </location>
</feature>
<organism evidence="2 3">
    <name type="scientific">Pseudoalteromonas fuliginea</name>
    <dbReference type="NCBI Taxonomy" id="1872678"/>
    <lineage>
        <taxon>Bacteria</taxon>
        <taxon>Pseudomonadati</taxon>
        <taxon>Pseudomonadota</taxon>
        <taxon>Gammaproteobacteria</taxon>
        <taxon>Alteromonadales</taxon>
        <taxon>Pseudoalteromonadaceae</taxon>
        <taxon>Pseudoalteromonas</taxon>
    </lineage>
</organism>
<reference evidence="2 3" key="1">
    <citation type="submission" date="2019-01" db="EMBL/GenBank/DDBJ databases">
        <title>Genome sequences of marine Pseudoalteromonas species.</title>
        <authorList>
            <person name="Boraston A.B."/>
            <person name="Hehemann J.-H."/>
            <person name="Vickers C.J."/>
            <person name="Salama-Alber O."/>
            <person name="Abe K."/>
            <person name="Hettle A.J."/>
        </authorList>
    </citation>
    <scope>NUCLEOTIDE SEQUENCE [LARGE SCALE GENOMIC DNA]</scope>
    <source>
        <strain evidence="2 3">PS42</strain>
    </source>
</reference>
<protein>
    <submittedName>
        <fullName evidence="2">DUF2165 domain-containing protein</fullName>
    </submittedName>
</protein>
<evidence type="ECO:0000256" key="1">
    <source>
        <dbReference type="SAM" id="Phobius"/>
    </source>
</evidence>
<dbReference type="AlphaFoldDB" id="A0AB73BGF0"/>
<gene>
    <name evidence="2" type="ORF">EU508_10720</name>
</gene>
<keyword evidence="1" id="KW-1133">Transmembrane helix</keyword>
<evidence type="ECO:0000313" key="2">
    <source>
        <dbReference type="EMBL" id="KAA1160212.1"/>
    </source>
</evidence>
<feature type="transmembrane region" description="Helical" evidence="1">
    <location>
        <begin position="12"/>
        <end position="34"/>
    </location>
</feature>
<dbReference type="InterPro" id="IPR018681">
    <property type="entry name" value="DUF2165_transmembrane"/>
</dbReference>
<evidence type="ECO:0000313" key="3">
    <source>
        <dbReference type="Proteomes" id="UP000324162"/>
    </source>
</evidence>
<accession>A0AB73BGF0</accession>
<proteinExistence type="predicted"/>
<dbReference type="EMBL" id="SEUK01000049">
    <property type="protein sequence ID" value="KAA1160212.1"/>
    <property type="molecule type" value="Genomic_DNA"/>
</dbReference>
<dbReference type="Proteomes" id="UP000324162">
    <property type="component" value="Unassembled WGS sequence"/>
</dbReference>